<evidence type="ECO:0000313" key="5">
    <source>
        <dbReference type="EMBL" id="KAE9079657.1"/>
    </source>
</evidence>
<dbReference type="Proteomes" id="UP000440367">
    <property type="component" value="Unassembled WGS sequence"/>
</dbReference>
<dbReference type="EMBL" id="QXGE01003602">
    <property type="protein sequence ID" value="KAE9274252.1"/>
    <property type="molecule type" value="Genomic_DNA"/>
</dbReference>
<dbReference type="Proteomes" id="UP000429523">
    <property type="component" value="Unassembled WGS sequence"/>
</dbReference>
<evidence type="ECO:0000313" key="10">
    <source>
        <dbReference type="EMBL" id="KAE9274252.1"/>
    </source>
</evidence>
<dbReference type="EMBL" id="QXGC01003798">
    <property type="protein sequence ID" value="KAE9173043.1"/>
    <property type="molecule type" value="Genomic_DNA"/>
</dbReference>
<dbReference type="Proteomes" id="UP000460718">
    <property type="component" value="Unassembled WGS sequence"/>
</dbReference>
<evidence type="ECO:0000313" key="11">
    <source>
        <dbReference type="EMBL" id="KAE9281758.1"/>
    </source>
</evidence>
<dbReference type="EMBL" id="QXGA01003758">
    <property type="protein sequence ID" value="KAE9079657.1"/>
    <property type="molecule type" value="Genomic_DNA"/>
</dbReference>
<organism evidence="10 14">
    <name type="scientific">Phytophthora fragariae</name>
    <dbReference type="NCBI Taxonomy" id="53985"/>
    <lineage>
        <taxon>Eukaryota</taxon>
        <taxon>Sar</taxon>
        <taxon>Stramenopiles</taxon>
        <taxon>Oomycota</taxon>
        <taxon>Peronosporomycetes</taxon>
        <taxon>Peronosporales</taxon>
        <taxon>Peronosporaceae</taxon>
        <taxon>Phytophthora</taxon>
    </lineage>
</organism>
<evidence type="ECO:0000313" key="14">
    <source>
        <dbReference type="Proteomes" id="UP000437068"/>
    </source>
</evidence>
<gene>
    <name evidence="10" type="ORF">PF001_g27142</name>
    <name evidence="9" type="ORF">PF002_g27366</name>
    <name evidence="8" type="ORF">PF004_g27095</name>
    <name evidence="7" type="ORF">PF005_g26734</name>
    <name evidence="5" type="ORF">PF006_g27472</name>
    <name evidence="4" type="ORF">PF007_g26716</name>
    <name evidence="11" type="ORF">PF008_g27806</name>
    <name evidence="2" type="ORF">PF009_g27282</name>
    <name evidence="6" type="ORF">PF010_g18110</name>
    <name evidence="3" type="ORF">PF011_g27101</name>
</gene>
<feature type="compositionally biased region" description="Acidic residues" evidence="1">
    <location>
        <begin position="18"/>
        <end position="28"/>
    </location>
</feature>
<proteinExistence type="predicted"/>
<evidence type="ECO:0000256" key="1">
    <source>
        <dbReference type="SAM" id="MobiDB-lite"/>
    </source>
</evidence>
<evidence type="ECO:0000313" key="12">
    <source>
        <dbReference type="Proteomes" id="UP000429523"/>
    </source>
</evidence>
<dbReference type="Proteomes" id="UP000440732">
    <property type="component" value="Unassembled WGS sequence"/>
</dbReference>
<evidence type="ECO:0000313" key="20">
    <source>
        <dbReference type="Proteomes" id="UP000486351"/>
    </source>
</evidence>
<evidence type="ECO:0000313" key="4">
    <source>
        <dbReference type="EMBL" id="KAE9071015.1"/>
    </source>
</evidence>
<accession>A0A6A4BN87</accession>
<dbReference type="Proteomes" id="UP000486351">
    <property type="component" value="Unassembled WGS sequence"/>
</dbReference>
<evidence type="ECO:0000313" key="9">
    <source>
        <dbReference type="EMBL" id="KAE9181128.1"/>
    </source>
</evidence>
<evidence type="ECO:0000313" key="15">
    <source>
        <dbReference type="Proteomes" id="UP000440367"/>
    </source>
</evidence>
<evidence type="ECO:0000313" key="2">
    <source>
        <dbReference type="EMBL" id="KAE8922456.1"/>
    </source>
</evidence>
<protein>
    <submittedName>
        <fullName evidence="10">Uncharacterized protein</fullName>
    </submittedName>
</protein>
<dbReference type="AlphaFoldDB" id="A0A6A4BN87"/>
<evidence type="ECO:0000313" key="7">
    <source>
        <dbReference type="EMBL" id="KAE9172391.1"/>
    </source>
</evidence>
<dbReference type="Proteomes" id="UP000441208">
    <property type="component" value="Unassembled WGS sequence"/>
</dbReference>
<dbReference type="EMBL" id="QXGB01003162">
    <property type="protein sequence ID" value="KAE9172391.1"/>
    <property type="molecule type" value="Genomic_DNA"/>
</dbReference>
<dbReference type="EMBL" id="QXGF01003086">
    <property type="protein sequence ID" value="KAE8922456.1"/>
    <property type="molecule type" value="Genomic_DNA"/>
</dbReference>
<dbReference type="EMBL" id="QXFX01001359">
    <property type="protein sequence ID" value="KAE9091644.1"/>
    <property type="molecule type" value="Genomic_DNA"/>
</dbReference>
<evidence type="ECO:0000313" key="13">
    <source>
        <dbReference type="Proteomes" id="UP000433483"/>
    </source>
</evidence>
<feature type="region of interest" description="Disordered" evidence="1">
    <location>
        <begin position="1"/>
        <end position="43"/>
    </location>
</feature>
<evidence type="ECO:0000313" key="3">
    <source>
        <dbReference type="EMBL" id="KAE8968656.1"/>
    </source>
</evidence>
<name>A0A6A4BN87_9STRA</name>
<comment type="caution">
    <text evidence="10">The sequence shown here is derived from an EMBL/GenBank/DDBJ whole genome shotgun (WGS) entry which is preliminary data.</text>
</comment>
<evidence type="ECO:0000313" key="17">
    <source>
        <dbReference type="Proteomes" id="UP000441208"/>
    </source>
</evidence>
<evidence type="ECO:0000313" key="21">
    <source>
        <dbReference type="Proteomes" id="UP000488956"/>
    </source>
</evidence>
<dbReference type="EMBL" id="QXFZ01003142">
    <property type="protein sequence ID" value="KAE9071015.1"/>
    <property type="molecule type" value="Genomic_DNA"/>
</dbReference>
<dbReference type="Proteomes" id="UP000433483">
    <property type="component" value="Unassembled WGS sequence"/>
</dbReference>
<evidence type="ECO:0000313" key="8">
    <source>
        <dbReference type="EMBL" id="KAE9173043.1"/>
    </source>
</evidence>
<dbReference type="EMBL" id="QXFY01003832">
    <property type="protein sequence ID" value="KAE9281758.1"/>
    <property type="molecule type" value="Genomic_DNA"/>
</dbReference>
<evidence type="ECO:0000313" key="19">
    <source>
        <dbReference type="Proteomes" id="UP000476176"/>
    </source>
</evidence>
<dbReference type="EMBL" id="QXFW01003813">
    <property type="protein sequence ID" value="KAE8968656.1"/>
    <property type="molecule type" value="Genomic_DNA"/>
</dbReference>
<dbReference type="EMBL" id="QXGD01003063">
    <property type="protein sequence ID" value="KAE9181128.1"/>
    <property type="molecule type" value="Genomic_DNA"/>
</dbReference>
<sequence>MQKDKLQGEDEPTKDGLQDEGEPKEEDELQRRAMCTELVRSNK</sequence>
<evidence type="ECO:0000313" key="6">
    <source>
        <dbReference type="EMBL" id="KAE9091644.1"/>
    </source>
</evidence>
<dbReference type="Proteomes" id="UP000488956">
    <property type="component" value="Unassembled WGS sequence"/>
</dbReference>
<evidence type="ECO:0000313" key="18">
    <source>
        <dbReference type="Proteomes" id="UP000460718"/>
    </source>
</evidence>
<dbReference type="Proteomes" id="UP000476176">
    <property type="component" value="Unassembled WGS sequence"/>
</dbReference>
<dbReference type="Proteomes" id="UP000437068">
    <property type="component" value="Unassembled WGS sequence"/>
</dbReference>
<feature type="compositionally biased region" description="Basic and acidic residues" evidence="1">
    <location>
        <begin position="1"/>
        <end position="17"/>
    </location>
</feature>
<keyword evidence="13" id="KW-1185">Reference proteome</keyword>
<reference evidence="12 13" key="1">
    <citation type="submission" date="2018-08" db="EMBL/GenBank/DDBJ databases">
        <title>Genomic investigation of the strawberry pathogen Phytophthora fragariae indicates pathogenicity is determined by transcriptional variation in three key races.</title>
        <authorList>
            <person name="Adams T.M."/>
            <person name="Armitage A.D."/>
            <person name="Sobczyk M.K."/>
            <person name="Bates H.J."/>
            <person name="Dunwell J.M."/>
            <person name="Nellist C.F."/>
            <person name="Harrison R.J."/>
        </authorList>
    </citation>
    <scope>NUCLEOTIDE SEQUENCE [LARGE SCALE GENOMIC DNA]</scope>
    <source>
        <strain evidence="10 14">A4</strain>
        <strain evidence="9 15">BC-1</strain>
        <strain evidence="8 19">BC-23</strain>
        <strain evidence="7 13">NOV-27</strain>
        <strain evidence="5 16">NOV-5</strain>
        <strain evidence="4 17">NOV-71</strain>
        <strain evidence="11 20">NOV-77</strain>
        <strain evidence="2 12">NOV-9</strain>
        <strain evidence="6 21">ONT-3</strain>
        <strain evidence="3 18">SCRP245</strain>
    </source>
</reference>
<evidence type="ECO:0000313" key="16">
    <source>
        <dbReference type="Proteomes" id="UP000440732"/>
    </source>
</evidence>